<dbReference type="EMBL" id="GBEZ01015456">
    <property type="protein sequence ID" value="JAC70708.1"/>
    <property type="molecule type" value="Transcribed_RNA"/>
</dbReference>
<evidence type="ECO:0000256" key="1">
    <source>
        <dbReference type="ARBA" id="ARBA00004123"/>
    </source>
</evidence>
<evidence type="ECO:0000256" key="2">
    <source>
        <dbReference type="ARBA" id="ARBA00010788"/>
    </source>
</evidence>
<dbReference type="GO" id="GO:0071011">
    <property type="term" value="C:precatalytic spliceosome"/>
    <property type="evidence" value="ECO:0007669"/>
    <property type="project" value="TreeGrafter"/>
</dbReference>
<sequence length="264" mass="29858">MSTAAGKPLALDSAAYGEATGWRKHEDLIDALPYIDPLTPEDKQRVERLIEEEMKRSTKKPSDYLKEIPPFPASRLPEGSLVAKELDRLKRGEKMAQLDTVRYQLNPPPQSKRNDVGEWRRALDNAHSQLEHQQLRLMNLELQIKYGANTWRAHNQHVESVIKRYEQAVNNARREIEDTNRARKLMQMSAGQELQALESKWHAAVKKNVEIDEACQRLQRKIDAARSASSGDELENGAEAGAADERQGGQTPVEDRGAESMDAD</sequence>
<evidence type="ECO:0000313" key="8">
    <source>
        <dbReference type="EMBL" id="JAC70708.1"/>
    </source>
</evidence>
<keyword evidence="3" id="KW-0507">mRNA processing</keyword>
<evidence type="ECO:0000256" key="7">
    <source>
        <dbReference type="SAM" id="MobiDB-lite"/>
    </source>
</evidence>
<dbReference type="AlphaFoldDB" id="A0A061RFH7"/>
<evidence type="ECO:0000256" key="4">
    <source>
        <dbReference type="ARBA" id="ARBA00022728"/>
    </source>
</evidence>
<feature type="region of interest" description="Disordered" evidence="7">
    <location>
        <begin position="222"/>
        <end position="264"/>
    </location>
</feature>
<dbReference type="Pfam" id="PF05700">
    <property type="entry name" value="BCAS2"/>
    <property type="match status" value="1"/>
</dbReference>
<proteinExistence type="inferred from homology"/>
<comment type="similarity">
    <text evidence="2">Belongs to the SPF27 family.</text>
</comment>
<protein>
    <submittedName>
        <fullName evidence="8">Pre-mRNA-splicing factor SPF27</fullName>
    </submittedName>
</protein>
<evidence type="ECO:0000256" key="6">
    <source>
        <dbReference type="ARBA" id="ARBA00023242"/>
    </source>
</evidence>
<feature type="compositionally biased region" description="Basic and acidic residues" evidence="7">
    <location>
        <begin position="243"/>
        <end position="264"/>
    </location>
</feature>
<reference evidence="8" key="1">
    <citation type="submission" date="2014-05" db="EMBL/GenBank/DDBJ databases">
        <title>The transcriptome of the halophilic microalga Tetraselmis sp. GSL018 isolated from the Great Salt Lake, Utah.</title>
        <authorList>
            <person name="Jinkerson R.E."/>
            <person name="D'Adamo S."/>
            <person name="Posewitz M.C."/>
        </authorList>
    </citation>
    <scope>NUCLEOTIDE SEQUENCE</scope>
    <source>
        <strain evidence="8">GSL018</strain>
    </source>
</reference>
<organism evidence="8">
    <name type="scientific">Tetraselmis sp. GSL018</name>
    <dbReference type="NCBI Taxonomy" id="582737"/>
    <lineage>
        <taxon>Eukaryota</taxon>
        <taxon>Viridiplantae</taxon>
        <taxon>Chlorophyta</taxon>
        <taxon>core chlorophytes</taxon>
        <taxon>Chlorodendrophyceae</taxon>
        <taxon>Chlorodendrales</taxon>
        <taxon>Chlorodendraceae</taxon>
        <taxon>Tetraselmis</taxon>
    </lineage>
</organism>
<dbReference type="GO" id="GO:0000974">
    <property type="term" value="C:Prp19 complex"/>
    <property type="evidence" value="ECO:0007669"/>
    <property type="project" value="TreeGrafter"/>
</dbReference>
<dbReference type="InterPro" id="IPR008409">
    <property type="entry name" value="SPF27"/>
</dbReference>
<name>A0A061RFH7_9CHLO</name>
<dbReference type="GO" id="GO:0071013">
    <property type="term" value="C:catalytic step 2 spliceosome"/>
    <property type="evidence" value="ECO:0007669"/>
    <property type="project" value="TreeGrafter"/>
</dbReference>
<evidence type="ECO:0000256" key="5">
    <source>
        <dbReference type="ARBA" id="ARBA00023187"/>
    </source>
</evidence>
<dbReference type="GO" id="GO:0006397">
    <property type="term" value="P:mRNA processing"/>
    <property type="evidence" value="ECO:0007669"/>
    <property type="project" value="UniProtKB-KW"/>
</dbReference>
<keyword evidence="6" id="KW-0539">Nucleus</keyword>
<evidence type="ECO:0000256" key="3">
    <source>
        <dbReference type="ARBA" id="ARBA00022664"/>
    </source>
</evidence>
<dbReference type="PANTHER" id="PTHR13296">
    <property type="entry name" value="BCAS2 PROTEIN"/>
    <property type="match status" value="1"/>
</dbReference>
<dbReference type="GO" id="GO:0008380">
    <property type="term" value="P:RNA splicing"/>
    <property type="evidence" value="ECO:0007669"/>
    <property type="project" value="UniProtKB-KW"/>
</dbReference>
<dbReference type="PANTHER" id="PTHR13296:SF0">
    <property type="entry name" value="PRE-MRNA-SPLICING FACTOR SPF27"/>
    <property type="match status" value="1"/>
</dbReference>
<gene>
    <name evidence="8" type="primary">BCAS2</name>
    <name evidence="8" type="ORF">TSPGSL018_3543</name>
</gene>
<keyword evidence="4" id="KW-0747">Spliceosome</keyword>
<accession>A0A061RFH7</accession>
<keyword evidence="5" id="KW-0508">mRNA splicing</keyword>
<comment type="subcellular location">
    <subcellularLocation>
        <location evidence="1">Nucleus</location>
    </subcellularLocation>
</comment>